<keyword evidence="1" id="KW-0805">Transcription regulation</keyword>
<dbReference type="SUPFAM" id="SSF47413">
    <property type="entry name" value="lambda repressor-like DNA-binding domains"/>
    <property type="match status" value="1"/>
</dbReference>
<feature type="domain" description="HTH lacI-type" evidence="4">
    <location>
        <begin position="5"/>
        <end position="59"/>
    </location>
</feature>
<dbReference type="Gene3D" id="1.10.260.40">
    <property type="entry name" value="lambda repressor-like DNA-binding domains"/>
    <property type="match status" value="1"/>
</dbReference>
<dbReference type="PROSITE" id="PS50943">
    <property type="entry name" value="HTH_CROC1"/>
    <property type="match status" value="1"/>
</dbReference>
<reference evidence="6 7" key="1">
    <citation type="submission" date="2017-12" db="EMBL/GenBank/DDBJ databases">
        <title>Confluentibacter flavum sp. nov., isolated from the saline lake.</title>
        <authorList>
            <person name="Yu L."/>
        </authorList>
    </citation>
    <scope>NUCLEOTIDE SEQUENCE [LARGE SCALE GENOMIC DNA]</scope>
    <source>
        <strain evidence="6 7">3B</strain>
    </source>
</reference>
<evidence type="ECO:0000259" key="5">
    <source>
        <dbReference type="PROSITE" id="PS50943"/>
    </source>
</evidence>
<dbReference type="InterPro" id="IPR001387">
    <property type="entry name" value="Cro/C1-type_HTH"/>
</dbReference>
<evidence type="ECO:0000256" key="2">
    <source>
        <dbReference type="ARBA" id="ARBA00023125"/>
    </source>
</evidence>
<dbReference type="SUPFAM" id="SSF53822">
    <property type="entry name" value="Periplasmic binding protein-like I"/>
    <property type="match status" value="1"/>
</dbReference>
<feature type="domain" description="HTH cro/C1-type" evidence="5">
    <location>
        <begin position="2"/>
        <end position="49"/>
    </location>
</feature>
<keyword evidence="7" id="KW-1185">Reference proteome</keyword>
<name>A0A2N3HHG0_9FLAO</name>
<dbReference type="InterPro" id="IPR028082">
    <property type="entry name" value="Peripla_BP_I"/>
</dbReference>
<accession>A0A2N3HHG0</accession>
<dbReference type="PROSITE" id="PS50932">
    <property type="entry name" value="HTH_LACI_2"/>
    <property type="match status" value="1"/>
</dbReference>
<dbReference type="InterPro" id="IPR000843">
    <property type="entry name" value="HTH_LacI"/>
</dbReference>
<dbReference type="GO" id="GO:0003700">
    <property type="term" value="F:DNA-binding transcription factor activity"/>
    <property type="evidence" value="ECO:0007669"/>
    <property type="project" value="TreeGrafter"/>
</dbReference>
<comment type="caution">
    <text evidence="6">The sequence shown here is derived from an EMBL/GenBank/DDBJ whole genome shotgun (WGS) entry which is preliminary data.</text>
</comment>
<dbReference type="PROSITE" id="PS00356">
    <property type="entry name" value="HTH_LACI_1"/>
    <property type="match status" value="1"/>
</dbReference>
<dbReference type="RefSeq" id="WP_106660381.1">
    <property type="nucleotide sequence ID" value="NZ_PJEO01000050.1"/>
</dbReference>
<dbReference type="OrthoDB" id="628703at2"/>
<sequence>MKKKYTIRDIAELAGVSKGTVDRVIHNRGKVSKKALERITKLLTEIDYEPNLIARNLKNNKVYDICVLMPDPEVDPYWSPCTDGIKNAIIELKAFGVNILTVLFNPQCTKSFLNENENIQIMLPDAVVLVPLFNKESLFVLEKYEELGIIVSTFNNRINSATINKFVGQDLFQSGRIAAKLLYGLRKSEGDFVIIHIDEKYKNAIHMQEKEKGFKSFFDESLKFKNKILTCKLKHPNFESQFNLFLNEHKYLTGIFVTTSKVYQVAEIIKNRTQHNISIVGYDLLPENVAHLKEGTIDFLIHQNPKQQAYLALKYLVDFLLFEKEIPNELLLPIDIINSENVEPFMGN</sequence>
<evidence type="ECO:0000313" key="6">
    <source>
        <dbReference type="EMBL" id="PKQ44405.1"/>
    </source>
</evidence>
<gene>
    <name evidence="6" type="ORF">CSW08_13415</name>
</gene>
<dbReference type="Gene3D" id="3.40.50.2300">
    <property type="match status" value="2"/>
</dbReference>
<dbReference type="InterPro" id="IPR010982">
    <property type="entry name" value="Lambda_DNA-bd_dom_sf"/>
</dbReference>
<evidence type="ECO:0000256" key="3">
    <source>
        <dbReference type="ARBA" id="ARBA00023163"/>
    </source>
</evidence>
<organism evidence="6 7">
    <name type="scientific">Confluentibacter flavum</name>
    <dbReference type="NCBI Taxonomy" id="1909700"/>
    <lineage>
        <taxon>Bacteria</taxon>
        <taxon>Pseudomonadati</taxon>
        <taxon>Bacteroidota</taxon>
        <taxon>Flavobacteriia</taxon>
        <taxon>Flavobacteriales</taxon>
        <taxon>Flavobacteriaceae</taxon>
        <taxon>Confluentibacter</taxon>
    </lineage>
</organism>
<evidence type="ECO:0000259" key="4">
    <source>
        <dbReference type="PROSITE" id="PS50932"/>
    </source>
</evidence>
<dbReference type="SMART" id="SM00354">
    <property type="entry name" value="HTH_LACI"/>
    <property type="match status" value="1"/>
</dbReference>
<keyword evidence="3" id="KW-0804">Transcription</keyword>
<dbReference type="Pfam" id="PF13407">
    <property type="entry name" value="Peripla_BP_4"/>
    <property type="match status" value="1"/>
</dbReference>
<keyword evidence="2" id="KW-0238">DNA-binding</keyword>
<protein>
    <submittedName>
        <fullName evidence="6">LacI family transcriptional regulator</fullName>
    </submittedName>
</protein>
<dbReference type="GO" id="GO:0000976">
    <property type="term" value="F:transcription cis-regulatory region binding"/>
    <property type="evidence" value="ECO:0007669"/>
    <property type="project" value="TreeGrafter"/>
</dbReference>
<dbReference type="CDD" id="cd01392">
    <property type="entry name" value="HTH_LacI"/>
    <property type="match status" value="1"/>
</dbReference>
<dbReference type="InterPro" id="IPR025997">
    <property type="entry name" value="SBP_2_dom"/>
</dbReference>
<dbReference type="Proteomes" id="UP000233435">
    <property type="component" value="Unassembled WGS sequence"/>
</dbReference>
<dbReference type="PANTHER" id="PTHR30146:SF144">
    <property type="entry name" value="LACI-FAMILY TRANSCRIPTION REGULATOR"/>
    <property type="match status" value="1"/>
</dbReference>
<dbReference type="AlphaFoldDB" id="A0A2N3HHG0"/>
<proteinExistence type="predicted"/>
<evidence type="ECO:0000313" key="7">
    <source>
        <dbReference type="Proteomes" id="UP000233435"/>
    </source>
</evidence>
<evidence type="ECO:0000256" key="1">
    <source>
        <dbReference type="ARBA" id="ARBA00023015"/>
    </source>
</evidence>
<dbReference type="Pfam" id="PF00356">
    <property type="entry name" value="LacI"/>
    <property type="match status" value="1"/>
</dbReference>
<dbReference type="PANTHER" id="PTHR30146">
    <property type="entry name" value="LACI-RELATED TRANSCRIPTIONAL REPRESSOR"/>
    <property type="match status" value="1"/>
</dbReference>
<dbReference type="EMBL" id="PJEO01000050">
    <property type="protein sequence ID" value="PKQ44405.1"/>
    <property type="molecule type" value="Genomic_DNA"/>
</dbReference>